<keyword evidence="5" id="KW-1185">Reference proteome</keyword>
<feature type="domain" description="Solute-binding protein family 3/N-terminal" evidence="3">
    <location>
        <begin position="27"/>
        <end position="257"/>
    </location>
</feature>
<sequence>MGTTCLWASAWLFALVGQAAAQAPVCKSLVATGNPEYSPYLWRDPVDETRLIGANADLMQLLSREIGIPIEVKYLGSWARVQEQAKSGKVDLIAGAFFTLPRLEYMDYFYPAFRATRTVIWTLDKNTFAYRTWADLKGRKGLTVINNSFGEAFDRYAKASLQIDEVPQLEQAFRMLSVGRAQYIVYEEDPGLALAAKLNYAGMQTSTVAVSNEGLHLTLAHQSPCNTGEMRGRIAKALHKLTRDNVMKKLVEANIQIWRKQAGQ</sequence>
<evidence type="ECO:0000259" key="3">
    <source>
        <dbReference type="SMART" id="SM00062"/>
    </source>
</evidence>
<evidence type="ECO:0000256" key="1">
    <source>
        <dbReference type="ARBA" id="ARBA00022729"/>
    </source>
</evidence>
<feature type="chain" id="PRO_5010304472" description="Solute-binding protein family 3/N-terminal domain-containing protein" evidence="2">
    <location>
        <begin position="22"/>
        <end position="264"/>
    </location>
</feature>
<dbReference type="EMBL" id="CP019239">
    <property type="protein sequence ID" value="APW43879.1"/>
    <property type="molecule type" value="Genomic_DNA"/>
</dbReference>
<dbReference type="PANTHER" id="PTHR35936">
    <property type="entry name" value="MEMBRANE-BOUND LYTIC MUREIN TRANSGLYCOSYLASE F"/>
    <property type="match status" value="1"/>
</dbReference>
<dbReference type="Proteomes" id="UP000186110">
    <property type="component" value="Chromosome"/>
</dbReference>
<feature type="signal peptide" evidence="2">
    <location>
        <begin position="1"/>
        <end position="21"/>
    </location>
</feature>
<dbReference type="InterPro" id="IPR001638">
    <property type="entry name" value="Solute-binding_3/MltF_N"/>
</dbReference>
<keyword evidence="1 2" id="KW-0732">Signal</keyword>
<proteinExistence type="predicted"/>
<dbReference type="STRING" id="1484693.RS694_15960"/>
<dbReference type="eggNOG" id="COG0834">
    <property type="taxonomic scope" value="Bacteria"/>
</dbReference>
<organism evidence="4 5">
    <name type="scientific">Rhodoferax saidenbachensis</name>
    <dbReference type="NCBI Taxonomy" id="1484693"/>
    <lineage>
        <taxon>Bacteria</taxon>
        <taxon>Pseudomonadati</taxon>
        <taxon>Pseudomonadota</taxon>
        <taxon>Betaproteobacteria</taxon>
        <taxon>Burkholderiales</taxon>
        <taxon>Comamonadaceae</taxon>
        <taxon>Rhodoferax</taxon>
    </lineage>
</organism>
<protein>
    <recommendedName>
        <fullName evidence="3">Solute-binding protein family 3/N-terminal domain-containing protein</fullName>
    </recommendedName>
</protein>
<reference evidence="4 5" key="1">
    <citation type="submission" date="2017-01" db="EMBL/GenBank/DDBJ databases">
        <authorList>
            <person name="Mah S.A."/>
            <person name="Swanson W.J."/>
            <person name="Moy G.W."/>
            <person name="Vacquier V.D."/>
        </authorList>
    </citation>
    <scope>NUCLEOTIDE SEQUENCE [LARGE SCALE GENOMIC DNA]</scope>
    <source>
        <strain evidence="4 5">DSM 22694</strain>
    </source>
</reference>
<accession>A0A1P8KD03</accession>
<dbReference type="AlphaFoldDB" id="A0A1P8KD03"/>
<dbReference type="SUPFAM" id="SSF53850">
    <property type="entry name" value="Periplasmic binding protein-like II"/>
    <property type="match status" value="1"/>
</dbReference>
<evidence type="ECO:0000313" key="4">
    <source>
        <dbReference type="EMBL" id="APW43879.1"/>
    </source>
</evidence>
<name>A0A1P8KD03_9BURK</name>
<dbReference type="KEGG" id="rsb:RS694_15960"/>
<dbReference type="PANTHER" id="PTHR35936:SF6">
    <property type="entry name" value="AMINO ACID ABC TRANSPORTER SUBSTRATE-BINDING PAAT FAMILY PROTEIN"/>
    <property type="match status" value="1"/>
</dbReference>
<gene>
    <name evidence="4" type="ORF">RS694_15960</name>
</gene>
<evidence type="ECO:0000256" key="2">
    <source>
        <dbReference type="SAM" id="SignalP"/>
    </source>
</evidence>
<dbReference type="RefSeq" id="WP_029707444.1">
    <property type="nucleotide sequence ID" value="NZ_CP019239.1"/>
</dbReference>
<dbReference type="SMART" id="SM00062">
    <property type="entry name" value="PBPb"/>
    <property type="match status" value="1"/>
</dbReference>
<evidence type="ECO:0000313" key="5">
    <source>
        <dbReference type="Proteomes" id="UP000186110"/>
    </source>
</evidence>
<dbReference type="Pfam" id="PF00497">
    <property type="entry name" value="SBP_bac_3"/>
    <property type="match status" value="1"/>
</dbReference>
<dbReference type="Gene3D" id="3.40.190.10">
    <property type="entry name" value="Periplasmic binding protein-like II"/>
    <property type="match status" value="2"/>
</dbReference>